<feature type="transmembrane region" description="Helical" evidence="8">
    <location>
        <begin position="146"/>
        <end position="164"/>
    </location>
</feature>
<dbReference type="AlphaFoldDB" id="A0A556ACE9"/>
<keyword evidence="7 8" id="KW-0472">Membrane</keyword>
<dbReference type="Proteomes" id="UP000318405">
    <property type="component" value="Unassembled WGS sequence"/>
</dbReference>
<feature type="transmembrane region" description="Helical" evidence="8">
    <location>
        <begin position="84"/>
        <end position="105"/>
    </location>
</feature>
<evidence type="ECO:0000313" key="11">
    <source>
        <dbReference type="Proteomes" id="UP000318405"/>
    </source>
</evidence>
<keyword evidence="2 8" id="KW-0813">Transport</keyword>
<dbReference type="PANTHER" id="PTHR43357">
    <property type="entry name" value="INNER MEMBRANE ABC TRANSPORTER PERMEASE PROTEIN YDCV"/>
    <property type="match status" value="1"/>
</dbReference>
<sequence>MSAIPATSLPTGRARRRSPDLGRLLLPGYVVCFLFFIVLPIALVVIVSFSPSPFLRFPITDLSLRWYQRVFEYEPFITSLKTSVLLAVVSSSVGAVVAVPCALAIARSRSQAAKAVVFLLLSPISIPGIVVGFALLYYLAALGLGPGFTALLVAHTVIAIPYISRTVISVYLTMPASVEESAVILGASRAKVLLYVTLPQLRHGIFAGVLFAFLISLDNLPVSFFFGTAQTDTLPVVMMSYLQNQFDPSVAAIATIQMLLAVAALLVVDRVHGLGRMGRAV</sequence>
<keyword evidence="5 8" id="KW-0812">Transmembrane</keyword>
<evidence type="ECO:0000256" key="5">
    <source>
        <dbReference type="ARBA" id="ARBA00022692"/>
    </source>
</evidence>
<gene>
    <name evidence="10" type="ORF">FOZ76_22395</name>
</gene>
<evidence type="ECO:0000256" key="2">
    <source>
        <dbReference type="ARBA" id="ARBA00022448"/>
    </source>
</evidence>
<dbReference type="InterPro" id="IPR000515">
    <property type="entry name" value="MetI-like"/>
</dbReference>
<accession>A0A556ACE9</accession>
<comment type="similarity">
    <text evidence="8">Belongs to the binding-protein-dependent transport system permease family.</text>
</comment>
<keyword evidence="11" id="KW-1185">Reference proteome</keyword>
<feature type="domain" description="ABC transmembrane type-1" evidence="9">
    <location>
        <begin position="80"/>
        <end position="268"/>
    </location>
</feature>
<protein>
    <submittedName>
        <fullName evidence="10">ABC transporter permease</fullName>
    </submittedName>
</protein>
<dbReference type="Gene3D" id="1.10.3720.10">
    <property type="entry name" value="MetI-like"/>
    <property type="match status" value="1"/>
</dbReference>
<dbReference type="InterPro" id="IPR035906">
    <property type="entry name" value="MetI-like_sf"/>
</dbReference>
<dbReference type="CDD" id="cd06261">
    <property type="entry name" value="TM_PBP2"/>
    <property type="match status" value="1"/>
</dbReference>
<dbReference type="GO" id="GO:0005886">
    <property type="term" value="C:plasma membrane"/>
    <property type="evidence" value="ECO:0007669"/>
    <property type="project" value="UniProtKB-SubCell"/>
</dbReference>
<dbReference type="Pfam" id="PF00528">
    <property type="entry name" value="BPD_transp_1"/>
    <property type="match status" value="1"/>
</dbReference>
<evidence type="ECO:0000256" key="4">
    <source>
        <dbReference type="ARBA" id="ARBA00022519"/>
    </source>
</evidence>
<feature type="transmembrane region" description="Helical" evidence="8">
    <location>
        <begin position="117"/>
        <end position="140"/>
    </location>
</feature>
<feature type="transmembrane region" description="Helical" evidence="8">
    <location>
        <begin position="205"/>
        <end position="229"/>
    </location>
</feature>
<dbReference type="PANTHER" id="PTHR43357:SF4">
    <property type="entry name" value="INNER MEMBRANE ABC TRANSPORTER PERMEASE PROTEIN YDCV"/>
    <property type="match status" value="1"/>
</dbReference>
<feature type="transmembrane region" description="Helical" evidence="8">
    <location>
        <begin position="24"/>
        <end position="49"/>
    </location>
</feature>
<reference evidence="10 11" key="1">
    <citation type="submission" date="2019-07" db="EMBL/GenBank/DDBJ databases">
        <title>Qingshengfaniella alkalisoli gen. nov., sp. nov., isolated from saline soil.</title>
        <authorList>
            <person name="Xu L."/>
            <person name="Huang X.-X."/>
            <person name="Sun J.-Q."/>
        </authorList>
    </citation>
    <scope>NUCLEOTIDE SEQUENCE [LARGE SCALE GENOMIC DNA]</scope>
    <source>
        <strain evidence="10 11">DSM 27279</strain>
    </source>
</reference>
<dbReference type="PROSITE" id="PS50928">
    <property type="entry name" value="ABC_TM1"/>
    <property type="match status" value="1"/>
</dbReference>
<proteinExistence type="inferred from homology"/>
<evidence type="ECO:0000256" key="8">
    <source>
        <dbReference type="RuleBase" id="RU363032"/>
    </source>
</evidence>
<organism evidence="10 11">
    <name type="scientific">Verticiella sediminum</name>
    <dbReference type="NCBI Taxonomy" id="1247510"/>
    <lineage>
        <taxon>Bacteria</taxon>
        <taxon>Pseudomonadati</taxon>
        <taxon>Pseudomonadota</taxon>
        <taxon>Betaproteobacteria</taxon>
        <taxon>Burkholderiales</taxon>
        <taxon>Alcaligenaceae</taxon>
        <taxon>Verticiella</taxon>
    </lineage>
</organism>
<keyword evidence="4" id="KW-0997">Cell inner membrane</keyword>
<dbReference type="EMBL" id="VLTJ01000039">
    <property type="protein sequence ID" value="TSH90561.1"/>
    <property type="molecule type" value="Genomic_DNA"/>
</dbReference>
<evidence type="ECO:0000256" key="6">
    <source>
        <dbReference type="ARBA" id="ARBA00022989"/>
    </source>
</evidence>
<evidence type="ECO:0000256" key="3">
    <source>
        <dbReference type="ARBA" id="ARBA00022475"/>
    </source>
</evidence>
<evidence type="ECO:0000313" key="10">
    <source>
        <dbReference type="EMBL" id="TSH90561.1"/>
    </source>
</evidence>
<comment type="caution">
    <text evidence="10">The sequence shown here is derived from an EMBL/GenBank/DDBJ whole genome shotgun (WGS) entry which is preliminary data.</text>
</comment>
<evidence type="ECO:0000256" key="1">
    <source>
        <dbReference type="ARBA" id="ARBA00004429"/>
    </source>
</evidence>
<dbReference type="GO" id="GO:0055085">
    <property type="term" value="P:transmembrane transport"/>
    <property type="evidence" value="ECO:0007669"/>
    <property type="project" value="InterPro"/>
</dbReference>
<comment type="subcellular location">
    <subcellularLocation>
        <location evidence="1">Cell inner membrane</location>
        <topology evidence="1">Multi-pass membrane protein</topology>
    </subcellularLocation>
    <subcellularLocation>
        <location evidence="8">Cell membrane</location>
        <topology evidence="8">Multi-pass membrane protein</topology>
    </subcellularLocation>
</comment>
<dbReference type="RefSeq" id="WP_143950478.1">
    <property type="nucleotide sequence ID" value="NZ_BAABMB010000003.1"/>
</dbReference>
<dbReference type="OrthoDB" id="9815533at2"/>
<name>A0A556ACE9_9BURK</name>
<keyword evidence="6 8" id="KW-1133">Transmembrane helix</keyword>
<keyword evidence="3" id="KW-1003">Cell membrane</keyword>
<dbReference type="SUPFAM" id="SSF161098">
    <property type="entry name" value="MetI-like"/>
    <property type="match status" value="1"/>
</dbReference>
<evidence type="ECO:0000259" key="9">
    <source>
        <dbReference type="PROSITE" id="PS50928"/>
    </source>
</evidence>
<feature type="transmembrane region" description="Helical" evidence="8">
    <location>
        <begin position="249"/>
        <end position="268"/>
    </location>
</feature>
<evidence type="ECO:0000256" key="7">
    <source>
        <dbReference type="ARBA" id="ARBA00023136"/>
    </source>
</evidence>